<name>A0ABV8U147_9ACTN</name>
<dbReference type="Pfam" id="PF01588">
    <property type="entry name" value="tRNA_bind"/>
    <property type="match status" value="1"/>
</dbReference>
<dbReference type="NCBIfam" id="NF007494">
    <property type="entry name" value="PRK10089.1-3"/>
    <property type="match status" value="1"/>
</dbReference>
<keyword evidence="2 3" id="KW-0694">RNA-binding</keyword>
<evidence type="ECO:0000259" key="4">
    <source>
        <dbReference type="PROSITE" id="PS50886"/>
    </source>
</evidence>
<dbReference type="PANTHER" id="PTHR11586">
    <property type="entry name" value="TRNA-AMINOACYLATION COFACTOR ARC1 FAMILY MEMBER"/>
    <property type="match status" value="1"/>
</dbReference>
<dbReference type="EMBL" id="JBHSDK010000023">
    <property type="protein sequence ID" value="MFC4336834.1"/>
    <property type="molecule type" value="Genomic_DNA"/>
</dbReference>
<dbReference type="NCBIfam" id="TIGR02222">
    <property type="entry name" value="chap_CsaA"/>
    <property type="match status" value="1"/>
</dbReference>
<organism evidence="5 6">
    <name type="scientific">Salininema proteolyticum</name>
    <dbReference type="NCBI Taxonomy" id="1607685"/>
    <lineage>
        <taxon>Bacteria</taxon>
        <taxon>Bacillati</taxon>
        <taxon>Actinomycetota</taxon>
        <taxon>Actinomycetes</taxon>
        <taxon>Glycomycetales</taxon>
        <taxon>Glycomycetaceae</taxon>
        <taxon>Salininema</taxon>
    </lineage>
</organism>
<dbReference type="InterPro" id="IPR012340">
    <property type="entry name" value="NA-bd_OB-fold"/>
</dbReference>
<dbReference type="RefSeq" id="WP_380623176.1">
    <property type="nucleotide sequence ID" value="NZ_JBHSDK010000023.1"/>
</dbReference>
<evidence type="ECO:0000313" key="5">
    <source>
        <dbReference type="EMBL" id="MFC4336834.1"/>
    </source>
</evidence>
<dbReference type="InterPro" id="IPR008231">
    <property type="entry name" value="CsaA"/>
</dbReference>
<dbReference type="PROSITE" id="PS50886">
    <property type="entry name" value="TRBD"/>
    <property type="match status" value="1"/>
</dbReference>
<evidence type="ECO:0000256" key="1">
    <source>
        <dbReference type="ARBA" id="ARBA00022555"/>
    </source>
</evidence>
<feature type="domain" description="TRNA-binding" evidence="4">
    <location>
        <begin position="13"/>
        <end position="117"/>
    </location>
</feature>
<dbReference type="SUPFAM" id="SSF50249">
    <property type="entry name" value="Nucleic acid-binding proteins"/>
    <property type="match status" value="1"/>
</dbReference>
<comment type="caution">
    <text evidence="5">The sequence shown here is derived from an EMBL/GenBank/DDBJ whole genome shotgun (WGS) entry which is preliminary data.</text>
</comment>
<dbReference type="NCBIfam" id="NF007495">
    <property type="entry name" value="PRK10089.1-4"/>
    <property type="match status" value="1"/>
</dbReference>
<keyword evidence="1 3" id="KW-0820">tRNA-binding</keyword>
<accession>A0ABV8U147</accession>
<protein>
    <submittedName>
        <fullName evidence="5">tRNA-binding protein</fullName>
    </submittedName>
</protein>
<dbReference type="InterPro" id="IPR002547">
    <property type="entry name" value="tRNA-bd_dom"/>
</dbReference>
<gene>
    <name evidence="5" type="ORF">ACFPET_16660</name>
</gene>
<proteinExistence type="predicted"/>
<evidence type="ECO:0000313" key="6">
    <source>
        <dbReference type="Proteomes" id="UP001595823"/>
    </source>
</evidence>
<evidence type="ECO:0000256" key="3">
    <source>
        <dbReference type="PROSITE-ProRule" id="PRU00209"/>
    </source>
</evidence>
<evidence type="ECO:0000256" key="2">
    <source>
        <dbReference type="ARBA" id="ARBA00022884"/>
    </source>
</evidence>
<dbReference type="Proteomes" id="UP001595823">
    <property type="component" value="Unassembled WGS sequence"/>
</dbReference>
<dbReference type="Gene3D" id="2.40.50.140">
    <property type="entry name" value="Nucleic acid-binding proteins"/>
    <property type="match status" value="1"/>
</dbReference>
<dbReference type="CDD" id="cd02798">
    <property type="entry name" value="tRNA_bind_CsaA"/>
    <property type="match status" value="1"/>
</dbReference>
<keyword evidence="6" id="KW-1185">Reference proteome</keyword>
<dbReference type="InterPro" id="IPR051270">
    <property type="entry name" value="Tyrosine-tRNA_ligase_regulator"/>
</dbReference>
<sequence>MEDLSNELVSPEEFHKVNMRVGQIIKAEPFPKARRPSYRLTIDFGPYGIKTSSSQLTERYTLEDLTDRKVIGVINLPTRQVANFFSEVLVLGIPVDGTDDVILVQPEADAPLGSRAL</sequence>
<dbReference type="PANTHER" id="PTHR11586:SF37">
    <property type="entry name" value="TRNA-BINDING DOMAIN-CONTAINING PROTEIN"/>
    <property type="match status" value="1"/>
</dbReference>
<reference evidence="6" key="1">
    <citation type="journal article" date="2019" name="Int. J. Syst. Evol. Microbiol.">
        <title>The Global Catalogue of Microorganisms (GCM) 10K type strain sequencing project: providing services to taxonomists for standard genome sequencing and annotation.</title>
        <authorList>
            <consortium name="The Broad Institute Genomics Platform"/>
            <consortium name="The Broad Institute Genome Sequencing Center for Infectious Disease"/>
            <person name="Wu L."/>
            <person name="Ma J."/>
        </authorList>
    </citation>
    <scope>NUCLEOTIDE SEQUENCE [LARGE SCALE GENOMIC DNA]</scope>
    <source>
        <strain evidence="6">IBRC-M 10908</strain>
    </source>
</reference>